<accession>F4CQF4</accession>
<keyword evidence="10" id="KW-1133">Transmembrane helix</keyword>
<evidence type="ECO:0000256" key="5">
    <source>
        <dbReference type="ARBA" id="ARBA00022777"/>
    </source>
</evidence>
<keyword evidence="13" id="KW-1185">Reference proteome</keyword>
<feature type="domain" description="Protein kinase" evidence="11">
    <location>
        <begin position="14"/>
        <end position="273"/>
    </location>
</feature>
<feature type="compositionally biased region" description="Low complexity" evidence="9">
    <location>
        <begin position="567"/>
        <end position="577"/>
    </location>
</feature>
<keyword evidence="10" id="KW-0472">Membrane</keyword>
<dbReference type="InterPro" id="IPR008271">
    <property type="entry name" value="Ser/Thr_kinase_AS"/>
</dbReference>
<feature type="compositionally biased region" description="Pro residues" evidence="9">
    <location>
        <begin position="696"/>
        <end position="706"/>
    </location>
</feature>
<dbReference type="EMBL" id="CP002593">
    <property type="protein sequence ID" value="AEA22392.1"/>
    <property type="molecule type" value="Genomic_DNA"/>
</dbReference>
<feature type="compositionally biased region" description="Low complexity" evidence="9">
    <location>
        <begin position="707"/>
        <end position="738"/>
    </location>
</feature>
<dbReference type="GO" id="GO:0004674">
    <property type="term" value="F:protein serine/threonine kinase activity"/>
    <property type="evidence" value="ECO:0007669"/>
    <property type="project" value="UniProtKB-KW"/>
</dbReference>
<dbReference type="eggNOG" id="COG0515">
    <property type="taxonomic scope" value="Bacteria"/>
</dbReference>
<evidence type="ECO:0000256" key="10">
    <source>
        <dbReference type="SAM" id="Phobius"/>
    </source>
</evidence>
<evidence type="ECO:0000256" key="4">
    <source>
        <dbReference type="ARBA" id="ARBA00022741"/>
    </source>
</evidence>
<feature type="compositionally biased region" description="Low complexity" evidence="9">
    <location>
        <begin position="619"/>
        <end position="653"/>
    </location>
</feature>
<feature type="compositionally biased region" description="Basic and acidic residues" evidence="9">
    <location>
        <begin position="363"/>
        <end position="376"/>
    </location>
</feature>
<dbReference type="PANTHER" id="PTHR43289:SF6">
    <property type="entry name" value="SERINE_THREONINE-PROTEIN KINASE NEKL-3"/>
    <property type="match status" value="1"/>
</dbReference>
<dbReference type="KEGG" id="pdx:Psed_0115"/>
<dbReference type="Pfam" id="PF00069">
    <property type="entry name" value="Pkinase"/>
    <property type="match status" value="1"/>
</dbReference>
<dbReference type="Proteomes" id="UP000007809">
    <property type="component" value="Chromosome"/>
</dbReference>
<dbReference type="SUPFAM" id="SSF56112">
    <property type="entry name" value="Protein kinase-like (PK-like)"/>
    <property type="match status" value="1"/>
</dbReference>
<evidence type="ECO:0000256" key="6">
    <source>
        <dbReference type="ARBA" id="ARBA00022840"/>
    </source>
</evidence>
<protein>
    <recommendedName>
        <fullName evidence="1">non-specific serine/threonine protein kinase</fullName>
        <ecNumber evidence="1">2.7.11.1</ecNumber>
    </recommendedName>
</protein>
<dbReference type="PROSITE" id="PS00108">
    <property type="entry name" value="PROTEIN_KINASE_ST"/>
    <property type="match status" value="1"/>
</dbReference>
<feature type="compositionally biased region" description="Low complexity" evidence="9">
    <location>
        <begin position="462"/>
        <end position="476"/>
    </location>
</feature>
<dbReference type="InterPro" id="IPR011009">
    <property type="entry name" value="Kinase-like_dom_sf"/>
</dbReference>
<dbReference type="FunFam" id="3.30.200.20:FF:000035">
    <property type="entry name" value="Serine/threonine protein kinase Stk1"/>
    <property type="match status" value="1"/>
</dbReference>
<dbReference type="CDD" id="cd14014">
    <property type="entry name" value="STKc_PknB_like"/>
    <property type="match status" value="1"/>
</dbReference>
<reference evidence="12 13" key="1">
    <citation type="journal article" date="2011" name="J. Bacteriol.">
        <title>Genome sequence of the 1,4-dioxane-degrading Pseudonocardia dioxanivorans strain CB1190.</title>
        <authorList>
            <person name="Sales C.M."/>
            <person name="Mahendra S."/>
            <person name="Grostern A."/>
            <person name="Parales R.E."/>
            <person name="Goodwin L.A."/>
            <person name="Woyke T."/>
            <person name="Nolan M."/>
            <person name="Lapidus A."/>
            <person name="Chertkov O."/>
            <person name="Ovchinnikova G."/>
            <person name="Sczyrba A."/>
            <person name="Alvarez-Cohen L."/>
        </authorList>
    </citation>
    <scope>NUCLEOTIDE SEQUENCE [LARGE SCALE GENOMIC DNA]</scope>
    <source>
        <strain evidence="13">ATCC 55486 / DSM 44775 / JCM 13855 / CB1190</strain>
    </source>
</reference>
<feature type="compositionally biased region" description="Low complexity" evidence="9">
    <location>
        <begin position="377"/>
        <end position="392"/>
    </location>
</feature>
<dbReference type="AlphaFoldDB" id="F4CQF4"/>
<sequence length="880" mass="89689">MTTLAAGLHIADRYRLDRRIAVGGMGEVWEASDTRLDRAVAVKVLRPELSGDEEFLHRFRIEARTVASLDHSGIALVHDYGEDDAALGERRTAYLVMELVRGEPLSNRISRGRMDSDETLRILEHAAWALDAAHQRGFVHRDVKPGNILLRDDGVVKLTDFGIAKAANAVPVTRSGMVMGTAHYIAPEQASGGEAGPAGDVYSLGIVGYECLAGKRPFRAENPVVVAMMQVRDEPPPLPDDVPDEVRRLIETVLVKDPAQRYRDGAELARAVAAVRRGEPVPRPSGVADDLDPDGSPAAGPRQAGRRPSTVAGTAGSGGPGSGAASAGPGSGAASAGPGPEVGGPESEGAAEPQRRRSRRARRMAEERGSDEDRRAALTAAEGRVAAAAGRWARARTRSAHRADGSSDDAPAAPGPYLADARTDTGDGTDASRAATGRDSAAGQGDDVRHRAADGAGEAPGRHTAPAHAAAAQAPPETSVRPPVSDPLAGTPYPEPRSGPLAAPVSGSVSGSLSDSLPRSFVGPPPESPMSGSPYVEPSPYLDPSPYAESASNSSSYVESPPYPGTSASVEASSYVESPPPGSHTTRPGTGAAPGSPGHGAPGHDTPGRGSQPQDVPRSPARGSGPAHAAAAPSAAPAGAAHATQTGAGTTHPRTPTPGAPHATGSHPVPPTTGSLPRHAGTPPPGTPPGAANPGTLPPTTPPPGSAPGSSAPGSSAPTSSAPTSSAPTSSGAGSSPPRRGTTAQRTDGPDRVADVETTVETTVRRELREQPAADRDLSSGGAHRARHEPDEDPAREPVALAPSARSRGTLLVVLFVVLAVVALVVTLLLLVPKLTGTSRAMSAPSGFDPGSVSRQEDGAAGWTVHRAGRTGEQGTEDVR</sequence>
<feature type="compositionally biased region" description="Low complexity" evidence="9">
    <location>
        <begin position="544"/>
        <end position="560"/>
    </location>
</feature>
<keyword evidence="10" id="KW-0812">Transmembrane</keyword>
<feature type="compositionally biased region" description="Low complexity" evidence="9">
    <location>
        <begin position="584"/>
        <end position="596"/>
    </location>
</feature>
<dbReference type="EC" id="2.7.11.1" evidence="1"/>
<gene>
    <name evidence="12" type="ordered locus">Psed_0115</name>
</gene>
<keyword evidence="6" id="KW-0067">ATP-binding</keyword>
<dbReference type="Gene3D" id="3.30.200.20">
    <property type="entry name" value="Phosphorylase Kinase, domain 1"/>
    <property type="match status" value="1"/>
</dbReference>
<dbReference type="PANTHER" id="PTHR43289">
    <property type="entry name" value="MITOGEN-ACTIVATED PROTEIN KINASE KINASE KINASE 20-RELATED"/>
    <property type="match status" value="1"/>
</dbReference>
<evidence type="ECO:0000256" key="1">
    <source>
        <dbReference type="ARBA" id="ARBA00012513"/>
    </source>
</evidence>
<dbReference type="FunFam" id="1.10.510.10:FF:000021">
    <property type="entry name" value="Serine/threonine protein kinase"/>
    <property type="match status" value="1"/>
</dbReference>
<evidence type="ECO:0000256" key="3">
    <source>
        <dbReference type="ARBA" id="ARBA00022679"/>
    </source>
</evidence>
<evidence type="ECO:0000313" key="12">
    <source>
        <dbReference type="EMBL" id="AEA22392.1"/>
    </source>
</evidence>
<dbReference type="PROSITE" id="PS50011">
    <property type="entry name" value="PROTEIN_KINASE_DOM"/>
    <property type="match status" value="1"/>
</dbReference>
<dbReference type="GO" id="GO:0045717">
    <property type="term" value="P:negative regulation of fatty acid biosynthetic process"/>
    <property type="evidence" value="ECO:0007669"/>
    <property type="project" value="UniProtKB-ARBA"/>
</dbReference>
<name>F4CQF4_PSEUX</name>
<evidence type="ECO:0000256" key="7">
    <source>
        <dbReference type="ARBA" id="ARBA00047899"/>
    </source>
</evidence>
<feature type="region of interest" description="Disordered" evidence="9">
    <location>
        <begin position="839"/>
        <end position="880"/>
    </location>
</feature>
<dbReference type="GO" id="GO:0106310">
    <property type="term" value="F:protein serine kinase activity"/>
    <property type="evidence" value="ECO:0007669"/>
    <property type="project" value="RHEA"/>
</dbReference>
<feature type="compositionally biased region" description="Low complexity" evidence="9">
    <location>
        <begin position="408"/>
        <end position="437"/>
    </location>
</feature>
<keyword evidence="5 12" id="KW-0418">Kinase</keyword>
<comment type="catalytic activity">
    <reaction evidence="7">
        <text>L-threonyl-[protein] + ATP = O-phospho-L-threonyl-[protein] + ADP + H(+)</text>
        <dbReference type="Rhea" id="RHEA:46608"/>
        <dbReference type="Rhea" id="RHEA-COMP:11060"/>
        <dbReference type="Rhea" id="RHEA-COMP:11605"/>
        <dbReference type="ChEBI" id="CHEBI:15378"/>
        <dbReference type="ChEBI" id="CHEBI:30013"/>
        <dbReference type="ChEBI" id="CHEBI:30616"/>
        <dbReference type="ChEBI" id="CHEBI:61977"/>
        <dbReference type="ChEBI" id="CHEBI:456216"/>
        <dbReference type="EC" id="2.7.11.1"/>
    </reaction>
</comment>
<keyword evidence="4" id="KW-0547">Nucleotide-binding</keyword>
<dbReference type="GO" id="GO:0005524">
    <property type="term" value="F:ATP binding"/>
    <property type="evidence" value="ECO:0007669"/>
    <property type="project" value="UniProtKB-KW"/>
</dbReference>
<keyword evidence="2 12" id="KW-0723">Serine/threonine-protein kinase</keyword>
<proteinExistence type="predicted"/>
<dbReference type="STRING" id="675635.Psed_0115"/>
<evidence type="ECO:0000259" key="11">
    <source>
        <dbReference type="PROSITE" id="PS50011"/>
    </source>
</evidence>
<dbReference type="HOGENOM" id="CLU_327019_0_0_11"/>
<feature type="compositionally biased region" description="Low complexity" evidence="9">
    <location>
        <begin position="323"/>
        <end position="352"/>
    </location>
</feature>
<feature type="transmembrane region" description="Helical" evidence="10">
    <location>
        <begin position="811"/>
        <end position="832"/>
    </location>
</feature>
<dbReference type="SMART" id="SM00220">
    <property type="entry name" value="S_TKc"/>
    <property type="match status" value="1"/>
</dbReference>
<evidence type="ECO:0000256" key="8">
    <source>
        <dbReference type="ARBA" id="ARBA00048679"/>
    </source>
</evidence>
<evidence type="ECO:0000313" key="13">
    <source>
        <dbReference type="Proteomes" id="UP000007809"/>
    </source>
</evidence>
<comment type="catalytic activity">
    <reaction evidence="8">
        <text>L-seryl-[protein] + ATP = O-phospho-L-seryl-[protein] + ADP + H(+)</text>
        <dbReference type="Rhea" id="RHEA:17989"/>
        <dbReference type="Rhea" id="RHEA-COMP:9863"/>
        <dbReference type="Rhea" id="RHEA-COMP:11604"/>
        <dbReference type="ChEBI" id="CHEBI:15378"/>
        <dbReference type="ChEBI" id="CHEBI:29999"/>
        <dbReference type="ChEBI" id="CHEBI:30616"/>
        <dbReference type="ChEBI" id="CHEBI:83421"/>
        <dbReference type="ChEBI" id="CHEBI:456216"/>
        <dbReference type="EC" id="2.7.11.1"/>
    </reaction>
</comment>
<dbReference type="InterPro" id="IPR000719">
    <property type="entry name" value="Prot_kinase_dom"/>
</dbReference>
<evidence type="ECO:0000256" key="2">
    <source>
        <dbReference type="ARBA" id="ARBA00022527"/>
    </source>
</evidence>
<feature type="compositionally biased region" description="Basic and acidic residues" evidence="9">
    <location>
        <begin position="763"/>
        <end position="778"/>
    </location>
</feature>
<feature type="region of interest" description="Disordered" evidence="9">
    <location>
        <begin position="277"/>
        <end position="798"/>
    </location>
</feature>
<evidence type="ECO:0000256" key="9">
    <source>
        <dbReference type="SAM" id="MobiDB-lite"/>
    </source>
</evidence>
<dbReference type="Gene3D" id="1.10.510.10">
    <property type="entry name" value="Transferase(Phosphotransferase) domain 1"/>
    <property type="match status" value="1"/>
</dbReference>
<keyword evidence="3 12" id="KW-0808">Transferase</keyword>
<feature type="compositionally biased region" description="Low complexity" evidence="9">
    <location>
        <begin position="504"/>
        <end position="520"/>
    </location>
</feature>
<organism evidence="12 13">
    <name type="scientific">Pseudonocardia dioxanivorans (strain ATCC 55486 / DSM 44775 / JCM 13855 / CB1190)</name>
    <dbReference type="NCBI Taxonomy" id="675635"/>
    <lineage>
        <taxon>Bacteria</taxon>
        <taxon>Bacillati</taxon>
        <taxon>Actinomycetota</taxon>
        <taxon>Actinomycetes</taxon>
        <taxon>Pseudonocardiales</taxon>
        <taxon>Pseudonocardiaceae</taxon>
        <taxon>Pseudonocardia</taxon>
    </lineage>
</organism>